<accession>A0A9W4UHP5</accession>
<organism evidence="1 2">
    <name type="scientific">Periconia digitata</name>
    <dbReference type="NCBI Taxonomy" id="1303443"/>
    <lineage>
        <taxon>Eukaryota</taxon>
        <taxon>Fungi</taxon>
        <taxon>Dikarya</taxon>
        <taxon>Ascomycota</taxon>
        <taxon>Pezizomycotina</taxon>
        <taxon>Dothideomycetes</taxon>
        <taxon>Pleosporomycetidae</taxon>
        <taxon>Pleosporales</taxon>
        <taxon>Massarineae</taxon>
        <taxon>Periconiaceae</taxon>
        <taxon>Periconia</taxon>
    </lineage>
</organism>
<proteinExistence type="predicted"/>
<sequence>MTALQHRSPSGFEKLPAELYDEIFSHVVDISPAENPPWGSVTTSFTDGSDDIHVLDYLREVRRDYAGYLPSSCVKLRLVSKAFNRAVSRVWFQYEYLKLRAFDKTGWFRNEALPDPEDNLERRVIKPNSVENIKKYVIQGNNFSPFLRRLRLQFSTEDGFGNSGRMHWLAPKDSNSNPVDRESLLALLNVLPSALEKVEQLECLWVNLTESWESIYSGTGKPEDEYAPDLDLFAINELRSSLCRLFSPTYAHKFRFLTELRLSLPCTYDFAALNKAMSDEATERLKHLYLEYVDATGPGGSSNYLVWAEEGDDGDESFPPSNLQKEYPNHVYMHHICELVGRCINLESLGLHATHYLNLDELDWKPAAAGLRNIYIYRAVIHSDTLIKLLGAADGRPSNIFAVNLNEVHLLDHTWARVLDHLLQADALQYFNIRNLNYALHGESAELSYYNNRPMENISPIWTNEEDDEERLESIVKKVLDAGGLVGDNLEQVAKEAGYDVKYPNSSKYISGW</sequence>
<evidence type="ECO:0000313" key="1">
    <source>
        <dbReference type="EMBL" id="CAI6336743.1"/>
    </source>
</evidence>
<reference evidence="1" key="1">
    <citation type="submission" date="2023-01" db="EMBL/GenBank/DDBJ databases">
        <authorList>
            <person name="Van Ghelder C."/>
            <person name="Rancurel C."/>
        </authorList>
    </citation>
    <scope>NUCLEOTIDE SEQUENCE</scope>
    <source>
        <strain evidence="1">CNCM I-4278</strain>
    </source>
</reference>
<dbReference type="SUPFAM" id="SSF52047">
    <property type="entry name" value="RNI-like"/>
    <property type="match status" value="1"/>
</dbReference>
<keyword evidence="2" id="KW-1185">Reference proteome</keyword>
<gene>
    <name evidence="1" type="ORF">PDIGIT_LOCUS9849</name>
</gene>
<name>A0A9W4UHP5_9PLEO</name>
<dbReference type="Proteomes" id="UP001152607">
    <property type="component" value="Unassembled WGS sequence"/>
</dbReference>
<dbReference type="EMBL" id="CAOQHR010000006">
    <property type="protein sequence ID" value="CAI6336743.1"/>
    <property type="molecule type" value="Genomic_DNA"/>
</dbReference>
<dbReference type="AlphaFoldDB" id="A0A9W4UHP5"/>
<comment type="caution">
    <text evidence="1">The sequence shown here is derived from an EMBL/GenBank/DDBJ whole genome shotgun (WGS) entry which is preliminary data.</text>
</comment>
<evidence type="ECO:0000313" key="2">
    <source>
        <dbReference type="Proteomes" id="UP001152607"/>
    </source>
</evidence>
<protein>
    <submittedName>
        <fullName evidence="1">Uncharacterized protein</fullName>
    </submittedName>
</protein>
<dbReference type="OrthoDB" id="3799527at2759"/>